<reference evidence="2 3" key="1">
    <citation type="submission" date="2019-07" db="EMBL/GenBank/DDBJ databases">
        <title>Whole genome shotgun sequence of Cellulomonas persica NBRC 101101.</title>
        <authorList>
            <person name="Hosoyama A."/>
            <person name="Uohara A."/>
            <person name="Ohji S."/>
            <person name="Ichikawa N."/>
        </authorList>
    </citation>
    <scope>NUCLEOTIDE SEQUENCE [LARGE SCALE GENOMIC DNA]</scope>
    <source>
        <strain evidence="2 3">NBRC 101101</strain>
    </source>
</reference>
<sequence length="354" mass="36818">MPGDLDADVLVVGGGPVGLAAAIEARLAGLSALVLEPRPGPVDKACGEGLMPGALRSLHRLGVDPDGYPLAGIAYVGGPRRVEHRFSGGVGRGVRRTVLHAALAARADELGVEHVATRATSVEQDARGVVVDGLRGRYVLACDGLHSTVRRLVGLEVPGRRAGGAAWRTARRADRRRFGLRRHYRVAPWGDLVEVHWAPHAEAYVTPVAPGLVGVAILGAARTDLDATLAALPALAQRLAGAEPDGPVRGAGPLLQRTRARTAGRVLLVGDASGYVDALTGEGLRVGLAQAAAAVAHLDDPAGYERAWTRATRDYRVLTSGLVAAATSPARRTIVPAATALPGVYGRIVERLAR</sequence>
<dbReference type="InterPro" id="IPR002938">
    <property type="entry name" value="FAD-bd"/>
</dbReference>
<dbReference type="AlphaFoldDB" id="A0A510UXG9"/>
<dbReference type="PANTHER" id="PTHR42685:SF19">
    <property type="entry name" value="POSSIBLE OXIDOREDUCTASE"/>
    <property type="match status" value="1"/>
</dbReference>
<evidence type="ECO:0000259" key="1">
    <source>
        <dbReference type="Pfam" id="PF01494"/>
    </source>
</evidence>
<dbReference type="Pfam" id="PF01494">
    <property type="entry name" value="FAD_binding_3"/>
    <property type="match status" value="1"/>
</dbReference>
<organism evidence="2 3">
    <name type="scientific">Cellulomonas persica</name>
    <dbReference type="NCBI Taxonomy" id="76861"/>
    <lineage>
        <taxon>Bacteria</taxon>
        <taxon>Bacillati</taxon>
        <taxon>Actinomycetota</taxon>
        <taxon>Actinomycetes</taxon>
        <taxon>Micrococcales</taxon>
        <taxon>Cellulomonadaceae</taxon>
        <taxon>Cellulomonas</taxon>
    </lineage>
</organism>
<name>A0A510UXG9_9CELL</name>
<dbReference type="PANTHER" id="PTHR42685">
    <property type="entry name" value="GERANYLGERANYL DIPHOSPHATE REDUCTASE"/>
    <property type="match status" value="1"/>
</dbReference>
<dbReference type="Gene3D" id="3.50.50.60">
    <property type="entry name" value="FAD/NAD(P)-binding domain"/>
    <property type="match status" value="1"/>
</dbReference>
<accession>A0A510UXG9</accession>
<dbReference type="PRINTS" id="PR00420">
    <property type="entry name" value="RNGMNOXGNASE"/>
</dbReference>
<protein>
    <submittedName>
        <fullName evidence="2">Oxidoreductase</fullName>
    </submittedName>
</protein>
<dbReference type="InterPro" id="IPR036188">
    <property type="entry name" value="FAD/NAD-bd_sf"/>
</dbReference>
<comment type="caution">
    <text evidence="2">The sequence shown here is derived from an EMBL/GenBank/DDBJ whole genome shotgun (WGS) entry which is preliminary data.</text>
</comment>
<dbReference type="SUPFAM" id="SSF51905">
    <property type="entry name" value="FAD/NAD(P)-binding domain"/>
    <property type="match status" value="1"/>
</dbReference>
<dbReference type="GO" id="GO:0071949">
    <property type="term" value="F:FAD binding"/>
    <property type="evidence" value="ECO:0007669"/>
    <property type="project" value="InterPro"/>
</dbReference>
<dbReference type="InterPro" id="IPR050407">
    <property type="entry name" value="Geranylgeranyl_reductase"/>
</dbReference>
<evidence type="ECO:0000313" key="2">
    <source>
        <dbReference type="EMBL" id="GEK19383.1"/>
    </source>
</evidence>
<dbReference type="EMBL" id="BJUA01000026">
    <property type="protein sequence ID" value="GEK19383.1"/>
    <property type="molecule type" value="Genomic_DNA"/>
</dbReference>
<feature type="domain" description="FAD-binding" evidence="1">
    <location>
        <begin position="6"/>
        <end position="161"/>
    </location>
</feature>
<gene>
    <name evidence="2" type="ORF">CPE01_31160</name>
</gene>
<dbReference type="Proteomes" id="UP000321386">
    <property type="component" value="Unassembled WGS sequence"/>
</dbReference>
<proteinExistence type="predicted"/>
<dbReference type="OrthoDB" id="113955at2"/>
<keyword evidence="3" id="KW-1185">Reference proteome</keyword>
<dbReference type="RefSeq" id="WP_146807742.1">
    <property type="nucleotide sequence ID" value="NZ_BJUA01000026.1"/>
</dbReference>
<evidence type="ECO:0000313" key="3">
    <source>
        <dbReference type="Proteomes" id="UP000321386"/>
    </source>
</evidence>